<dbReference type="AlphaFoldDB" id="A0A1X7H7M8"/>
<evidence type="ECO:0000313" key="2">
    <source>
        <dbReference type="Proteomes" id="UP000192911"/>
    </source>
</evidence>
<proteinExistence type="predicted"/>
<accession>A0A1X7H7M8</accession>
<dbReference type="Proteomes" id="UP000192911">
    <property type="component" value="Unassembled WGS sequence"/>
</dbReference>
<evidence type="ECO:0000313" key="1">
    <source>
        <dbReference type="EMBL" id="SMF80303.1"/>
    </source>
</evidence>
<dbReference type="EMBL" id="FXAH01000022">
    <property type="protein sequence ID" value="SMF80303.1"/>
    <property type="molecule type" value="Genomic_DNA"/>
</dbReference>
<protein>
    <submittedName>
        <fullName evidence="1">Uncharacterized protein</fullName>
    </submittedName>
</protein>
<dbReference type="STRING" id="28094.SAMN06295900_12234"/>
<reference evidence="2" key="1">
    <citation type="submission" date="2017-04" db="EMBL/GenBank/DDBJ databases">
        <authorList>
            <person name="Varghese N."/>
            <person name="Submissions S."/>
        </authorList>
    </citation>
    <scope>NUCLEOTIDE SEQUENCE [LARGE SCALE GENOMIC DNA]</scope>
    <source>
        <strain evidence="2">Ballard 720</strain>
    </source>
</reference>
<keyword evidence="2" id="KW-1185">Reference proteome</keyword>
<name>A0A1X7H7M8_TRICW</name>
<sequence>MENVQEQGRTGFGVALSRMALPACPGCRRGEEETLGKDSQIRRRIFPAEERALVRQGFAGGATFAHRGFREVIFGARTPRGRARGAPTCPRAVATRRPGAGGGHYRGGGAAKRRERLTAGTTEDVRRLAAGPFTCYDRGSNWDSCRSLWRIAPFPRVPGRVEWHGAGGLWRKKHRHRIVARRSGAMPASLAGRRV</sequence>
<gene>
    <name evidence="1" type="ORF">SAMN06295900_12234</name>
</gene>
<organism evidence="1 2">
    <name type="scientific">Trinickia caryophylli</name>
    <name type="common">Paraburkholderia caryophylli</name>
    <dbReference type="NCBI Taxonomy" id="28094"/>
    <lineage>
        <taxon>Bacteria</taxon>
        <taxon>Pseudomonadati</taxon>
        <taxon>Pseudomonadota</taxon>
        <taxon>Betaproteobacteria</taxon>
        <taxon>Burkholderiales</taxon>
        <taxon>Burkholderiaceae</taxon>
        <taxon>Trinickia</taxon>
    </lineage>
</organism>